<dbReference type="RefSeq" id="WP_003990059.1">
    <property type="nucleotide sequence ID" value="NZ_GG657757.1"/>
</dbReference>
<evidence type="ECO:0000313" key="2">
    <source>
        <dbReference type="EMBL" id="EFL31947.1"/>
    </source>
</evidence>
<evidence type="ECO:0000313" key="3">
    <source>
        <dbReference type="Proteomes" id="UP000004184"/>
    </source>
</evidence>
<proteinExistence type="predicted"/>
<evidence type="ECO:0000256" key="1">
    <source>
        <dbReference type="SAM" id="SignalP"/>
    </source>
</evidence>
<dbReference type="HOGENOM" id="CLU_2002720_0_0_11"/>
<gene>
    <name evidence="2" type="ORF">SSQG_02465</name>
</gene>
<organism evidence="2 3">
    <name type="scientific">Streptomyces viridochromogenes (strain DSM 40736 / JCM 4977 / BCRC 1201 / Tue 494)</name>
    <dbReference type="NCBI Taxonomy" id="591159"/>
    <lineage>
        <taxon>Bacteria</taxon>
        <taxon>Bacillati</taxon>
        <taxon>Actinomycetota</taxon>
        <taxon>Actinomycetes</taxon>
        <taxon>Kitasatosporales</taxon>
        <taxon>Streptomycetaceae</taxon>
        <taxon>Streptomyces</taxon>
    </lineage>
</organism>
<keyword evidence="3" id="KW-1185">Reference proteome</keyword>
<protein>
    <submittedName>
        <fullName evidence="2">Predicted protein</fullName>
    </submittedName>
</protein>
<name>D9X7T9_STRVT</name>
<dbReference type="STRING" id="591159.SSQG_02465"/>
<feature type="chain" id="PRO_5003131920" evidence="1">
    <location>
        <begin position="29"/>
        <end position="124"/>
    </location>
</feature>
<dbReference type="Proteomes" id="UP000004184">
    <property type="component" value="Unassembled WGS sequence"/>
</dbReference>
<dbReference type="EMBL" id="GG657757">
    <property type="protein sequence ID" value="EFL31947.1"/>
    <property type="molecule type" value="Genomic_DNA"/>
</dbReference>
<reference evidence="3" key="1">
    <citation type="submission" date="2009-02" db="EMBL/GenBank/DDBJ databases">
        <title>Annotation of Streptomyces viridochromogenes strain DSM 40736.</title>
        <authorList>
            <consortium name="The Broad Institute Genome Sequencing Platform"/>
            <consortium name="Broad Institute Microbial Sequencing Center"/>
            <person name="Fischbach M."/>
            <person name="Godfrey P."/>
            <person name="Ward D."/>
            <person name="Young S."/>
            <person name="Zeng Q."/>
            <person name="Koehrsen M."/>
            <person name="Alvarado L."/>
            <person name="Berlin A.M."/>
            <person name="Bochicchio J."/>
            <person name="Borenstein D."/>
            <person name="Chapman S.B."/>
            <person name="Chen Z."/>
            <person name="Engels R."/>
            <person name="Freedman E."/>
            <person name="Gellesch M."/>
            <person name="Goldberg J."/>
            <person name="Griggs A."/>
            <person name="Gujja S."/>
            <person name="Heilman E.R."/>
            <person name="Heiman D.I."/>
            <person name="Hepburn T.A."/>
            <person name="Howarth C."/>
            <person name="Jen D."/>
            <person name="Larson L."/>
            <person name="Lewis B."/>
            <person name="Mehta T."/>
            <person name="Park D."/>
            <person name="Pearson M."/>
            <person name="Richards J."/>
            <person name="Roberts A."/>
            <person name="Saif S."/>
            <person name="Shea T.D."/>
            <person name="Shenoy N."/>
            <person name="Sisk P."/>
            <person name="Stolte C."/>
            <person name="Sykes S.N."/>
            <person name="Thomson T."/>
            <person name="Walk T."/>
            <person name="White J."/>
            <person name="Yandava C."/>
            <person name="Straight P."/>
            <person name="Clardy J."/>
            <person name="Hung D."/>
            <person name="Kolter R."/>
            <person name="Mekalanos J."/>
            <person name="Walker S."/>
            <person name="Walsh C.T."/>
            <person name="Wieland-Brown L.C."/>
            <person name="Haas B."/>
            <person name="Nusbaum C."/>
            <person name="Birren B."/>
        </authorList>
    </citation>
    <scope>NUCLEOTIDE SEQUENCE [LARGE SCALE GENOMIC DNA]</scope>
    <source>
        <strain evidence="3">DSM 40736 / JCM 4977 / BCRC 1201 / Tue 494</strain>
    </source>
</reference>
<sequence length="124" mass="13423">MKNHRRTAMGVLATSALMILTLASPAQADGKVETLKWGDLKAGAGRALFKSKGDRLTVIDYADDGRSVSVSLGGRDFSYYDPDGLSGREFNLDFPEGKKLVLGICLKHGDHYEDGTCTRTTVRA</sequence>
<feature type="signal peptide" evidence="1">
    <location>
        <begin position="1"/>
        <end position="28"/>
    </location>
</feature>
<keyword evidence="1" id="KW-0732">Signal</keyword>
<dbReference type="AlphaFoldDB" id="D9X7T9"/>
<accession>D9X7T9</accession>